<dbReference type="AlphaFoldDB" id="A0A9J5X1N0"/>
<evidence type="ECO:0000313" key="2">
    <source>
        <dbReference type="Proteomes" id="UP000824120"/>
    </source>
</evidence>
<reference evidence="1 2" key="1">
    <citation type="submission" date="2020-09" db="EMBL/GenBank/DDBJ databases">
        <title>De no assembly of potato wild relative species, Solanum commersonii.</title>
        <authorList>
            <person name="Cho K."/>
        </authorList>
    </citation>
    <scope>NUCLEOTIDE SEQUENCE [LARGE SCALE GENOMIC DNA]</scope>
    <source>
        <strain evidence="1">LZ3.2</strain>
        <tissue evidence="1">Leaf</tissue>
    </source>
</reference>
<accession>A0A9J5X1N0</accession>
<evidence type="ECO:0000313" key="1">
    <source>
        <dbReference type="EMBL" id="KAG5581204.1"/>
    </source>
</evidence>
<dbReference type="Proteomes" id="UP000824120">
    <property type="component" value="Chromosome 10"/>
</dbReference>
<sequence>IIIINLQPTCKGSKKNTLQTYLKGEKSRASCLVELSEVQPFLEVGVFGWPIKRIVLFNASGLIQLQEVMRKLKQHNIIEVKHTRKYEAYDPFIISQCCKCTMLLIRYEG</sequence>
<proteinExistence type="predicted"/>
<comment type="caution">
    <text evidence="1">The sequence shown here is derived from an EMBL/GenBank/DDBJ whole genome shotgun (WGS) entry which is preliminary data.</text>
</comment>
<keyword evidence="2" id="KW-1185">Reference proteome</keyword>
<protein>
    <submittedName>
        <fullName evidence="1">Uncharacterized protein</fullName>
    </submittedName>
</protein>
<gene>
    <name evidence="1" type="ORF">H5410_051831</name>
</gene>
<name>A0A9J5X1N0_SOLCO</name>
<feature type="non-terminal residue" evidence="1">
    <location>
        <position position="1"/>
    </location>
</feature>
<organism evidence="1 2">
    <name type="scientific">Solanum commersonii</name>
    <name type="common">Commerson's wild potato</name>
    <name type="synonym">Commerson's nightshade</name>
    <dbReference type="NCBI Taxonomy" id="4109"/>
    <lineage>
        <taxon>Eukaryota</taxon>
        <taxon>Viridiplantae</taxon>
        <taxon>Streptophyta</taxon>
        <taxon>Embryophyta</taxon>
        <taxon>Tracheophyta</taxon>
        <taxon>Spermatophyta</taxon>
        <taxon>Magnoliopsida</taxon>
        <taxon>eudicotyledons</taxon>
        <taxon>Gunneridae</taxon>
        <taxon>Pentapetalae</taxon>
        <taxon>asterids</taxon>
        <taxon>lamiids</taxon>
        <taxon>Solanales</taxon>
        <taxon>Solanaceae</taxon>
        <taxon>Solanoideae</taxon>
        <taxon>Solaneae</taxon>
        <taxon>Solanum</taxon>
    </lineage>
</organism>
<dbReference type="EMBL" id="JACXVP010000010">
    <property type="protein sequence ID" value="KAG5581204.1"/>
    <property type="molecule type" value="Genomic_DNA"/>
</dbReference>